<evidence type="ECO:0000313" key="5">
    <source>
        <dbReference type="Proteomes" id="UP001628179"/>
    </source>
</evidence>
<comment type="caution">
    <text evidence="4">The sequence shown here is derived from an EMBL/GenBank/DDBJ whole genome shotgun (WGS) entry which is preliminary data.</text>
</comment>
<feature type="chain" id="PRO_5045746663" description="Fibronectin type-III domain-containing protein" evidence="3">
    <location>
        <begin position="18"/>
        <end position="286"/>
    </location>
</feature>
<dbReference type="EMBL" id="BAAFSV010000005">
    <property type="protein sequence ID" value="GAB1319166.1"/>
    <property type="molecule type" value="Genomic_DNA"/>
</dbReference>
<accession>A0ABQ0GN72</accession>
<protein>
    <recommendedName>
        <fullName evidence="6">Fibronectin type-III domain-containing protein</fullName>
    </recommendedName>
</protein>
<feature type="transmembrane region" description="Helical" evidence="2">
    <location>
        <begin position="173"/>
        <end position="194"/>
    </location>
</feature>
<evidence type="ECO:0008006" key="6">
    <source>
        <dbReference type="Google" id="ProtNLM"/>
    </source>
</evidence>
<evidence type="ECO:0000256" key="2">
    <source>
        <dbReference type="SAM" id="Phobius"/>
    </source>
</evidence>
<name>A0ABQ0GN72_9PEZI</name>
<dbReference type="RefSeq" id="XP_070920896.1">
    <property type="nucleotide sequence ID" value="XM_071064795.1"/>
</dbReference>
<sequence>MRPLLAVLAGLILPVTAQVEFVNPPPYRDAEADPSLNPVYEERTSVNIVWSPPESGDPVSVRITALNHSEENAWIVRNSVRLYTYDWTVATTTNLSLQNQFFFSIYEGNRTDVSAFSRIFNITRNEESNVQDPPPASSDVADAPQNTPSSTPNNPPGVPVESSSPGLSQAAQIGLGVGIPLAVILGVAAGWFFFGRRRNRMDTSKEPMLNSGHAQGGYSHGDHPHDAAGAWGTPSTMTAVPSAYPINAPIPPMPDPNKQYPVQPPVQPVEVSAQGIVYELASGTQR</sequence>
<keyword evidence="2" id="KW-0812">Transmembrane</keyword>
<evidence type="ECO:0000256" key="1">
    <source>
        <dbReference type="SAM" id="MobiDB-lite"/>
    </source>
</evidence>
<keyword evidence="2" id="KW-0472">Membrane</keyword>
<keyword evidence="2" id="KW-1133">Transmembrane helix</keyword>
<feature type="region of interest" description="Disordered" evidence="1">
    <location>
        <begin position="126"/>
        <end position="166"/>
    </location>
</feature>
<evidence type="ECO:0000313" key="4">
    <source>
        <dbReference type="EMBL" id="GAB1319166.1"/>
    </source>
</evidence>
<gene>
    <name evidence="4" type="ORF">MFIFM68171_09376</name>
</gene>
<reference evidence="4 5" key="1">
    <citation type="submission" date="2024-09" db="EMBL/GenBank/DDBJ databases">
        <title>Itraconazole resistance in Madurella fahalii resulting from another homologue of gene encoding cytochrome P450 14-alpha sterol demethylase (CYP51).</title>
        <authorList>
            <person name="Yoshioka I."/>
            <person name="Fahal A.H."/>
            <person name="Kaneko S."/>
            <person name="Yaguchi T."/>
        </authorList>
    </citation>
    <scope>NUCLEOTIDE SEQUENCE [LARGE SCALE GENOMIC DNA]</scope>
    <source>
        <strain evidence="4 5">IFM 68171</strain>
    </source>
</reference>
<organism evidence="4 5">
    <name type="scientific">Madurella fahalii</name>
    <dbReference type="NCBI Taxonomy" id="1157608"/>
    <lineage>
        <taxon>Eukaryota</taxon>
        <taxon>Fungi</taxon>
        <taxon>Dikarya</taxon>
        <taxon>Ascomycota</taxon>
        <taxon>Pezizomycotina</taxon>
        <taxon>Sordariomycetes</taxon>
        <taxon>Sordariomycetidae</taxon>
        <taxon>Sordariales</taxon>
        <taxon>Sordariales incertae sedis</taxon>
        <taxon>Madurella</taxon>
    </lineage>
</organism>
<feature type="signal peptide" evidence="3">
    <location>
        <begin position="1"/>
        <end position="17"/>
    </location>
</feature>
<proteinExistence type="predicted"/>
<dbReference type="Proteomes" id="UP001628179">
    <property type="component" value="Unassembled WGS sequence"/>
</dbReference>
<feature type="compositionally biased region" description="Low complexity" evidence="1">
    <location>
        <begin position="137"/>
        <end position="152"/>
    </location>
</feature>
<keyword evidence="5" id="KW-1185">Reference proteome</keyword>
<evidence type="ECO:0000256" key="3">
    <source>
        <dbReference type="SAM" id="SignalP"/>
    </source>
</evidence>
<dbReference type="GeneID" id="98180118"/>
<keyword evidence="3" id="KW-0732">Signal</keyword>